<proteinExistence type="predicted"/>
<gene>
    <name evidence="1" type="ORF">BC936DRAFT_138035</name>
</gene>
<dbReference type="OrthoDB" id="9895617at2759"/>
<protein>
    <submittedName>
        <fullName evidence="1">Uncharacterized protein</fullName>
    </submittedName>
</protein>
<dbReference type="Proteomes" id="UP000268093">
    <property type="component" value="Unassembled WGS sequence"/>
</dbReference>
<evidence type="ECO:0000313" key="1">
    <source>
        <dbReference type="EMBL" id="RUP42821.1"/>
    </source>
</evidence>
<organism evidence="1 2">
    <name type="scientific">Jimgerdemannia flammicorona</name>
    <dbReference type="NCBI Taxonomy" id="994334"/>
    <lineage>
        <taxon>Eukaryota</taxon>
        <taxon>Fungi</taxon>
        <taxon>Fungi incertae sedis</taxon>
        <taxon>Mucoromycota</taxon>
        <taxon>Mucoromycotina</taxon>
        <taxon>Endogonomycetes</taxon>
        <taxon>Endogonales</taxon>
        <taxon>Endogonaceae</taxon>
        <taxon>Jimgerdemannia</taxon>
    </lineage>
</organism>
<dbReference type="AlphaFoldDB" id="A0A433CW05"/>
<comment type="caution">
    <text evidence="1">The sequence shown here is derived from an EMBL/GenBank/DDBJ whole genome shotgun (WGS) entry which is preliminary data.</text>
</comment>
<dbReference type="InterPro" id="IPR022234">
    <property type="entry name" value="DUF3759"/>
</dbReference>
<reference evidence="1 2" key="1">
    <citation type="journal article" date="2018" name="New Phytol.">
        <title>Phylogenomics of Endogonaceae and evolution of mycorrhizas within Mucoromycota.</title>
        <authorList>
            <person name="Chang Y."/>
            <person name="Desiro A."/>
            <person name="Na H."/>
            <person name="Sandor L."/>
            <person name="Lipzen A."/>
            <person name="Clum A."/>
            <person name="Barry K."/>
            <person name="Grigoriev I.V."/>
            <person name="Martin F.M."/>
            <person name="Stajich J.E."/>
            <person name="Smith M.E."/>
            <person name="Bonito G."/>
            <person name="Spatafora J.W."/>
        </authorList>
    </citation>
    <scope>NUCLEOTIDE SEQUENCE [LARGE SCALE GENOMIC DNA]</scope>
    <source>
        <strain evidence="1 2">GMNB39</strain>
    </source>
</reference>
<accession>A0A433CW05</accession>
<sequence length="212" mass="24097">MTSTTIVEQRSVVEQRILIGEASNEDLSPPPTFLRAETDFGVRTAAQTFGGVDNSHYTEYKTFFQAAYAMLASIWNGYQQNGFMSESTMESYHRELYRNNGDNTTKTVVSTDCISGAAAYEALRAYDRHRHKRGFVGKHQRSSKFITGYAMAEATRLFEAHHNRRITDEAKEELAARSAAHARHLYEIRHKETHDLARRSSTTSFASTISQW</sequence>
<evidence type="ECO:0000313" key="2">
    <source>
        <dbReference type="Proteomes" id="UP000268093"/>
    </source>
</evidence>
<dbReference type="Pfam" id="PF12585">
    <property type="entry name" value="DUF3759"/>
    <property type="match status" value="1"/>
</dbReference>
<dbReference type="EMBL" id="RBNI01012365">
    <property type="protein sequence ID" value="RUP42821.1"/>
    <property type="molecule type" value="Genomic_DNA"/>
</dbReference>
<name>A0A433CW05_9FUNG</name>
<keyword evidence="2" id="KW-1185">Reference proteome</keyword>